<dbReference type="PROSITE" id="PS00356">
    <property type="entry name" value="HTH_LACI_1"/>
    <property type="match status" value="1"/>
</dbReference>
<gene>
    <name evidence="6" type="ORF">GCM10023196_039730</name>
</gene>
<keyword evidence="7" id="KW-1185">Reference proteome</keyword>
<evidence type="ECO:0000256" key="2">
    <source>
        <dbReference type="ARBA" id="ARBA00023125"/>
    </source>
</evidence>
<dbReference type="CDD" id="cd01392">
    <property type="entry name" value="HTH_LacI"/>
    <property type="match status" value="1"/>
</dbReference>
<dbReference type="Pfam" id="PF13377">
    <property type="entry name" value="Peripla_BP_3"/>
    <property type="match status" value="1"/>
</dbReference>
<feature type="domain" description="HTH cro/C1-type" evidence="5">
    <location>
        <begin position="1"/>
        <end position="45"/>
    </location>
</feature>
<dbReference type="PRINTS" id="PR00036">
    <property type="entry name" value="HTHLACI"/>
</dbReference>
<organism evidence="6 7">
    <name type="scientific">Actinoallomurus vinaceus</name>
    <dbReference type="NCBI Taxonomy" id="1080074"/>
    <lineage>
        <taxon>Bacteria</taxon>
        <taxon>Bacillati</taxon>
        <taxon>Actinomycetota</taxon>
        <taxon>Actinomycetes</taxon>
        <taxon>Streptosporangiales</taxon>
        <taxon>Thermomonosporaceae</taxon>
        <taxon>Actinoallomurus</taxon>
    </lineage>
</organism>
<proteinExistence type="predicted"/>
<evidence type="ECO:0000256" key="3">
    <source>
        <dbReference type="ARBA" id="ARBA00023163"/>
    </source>
</evidence>
<protein>
    <submittedName>
        <fullName evidence="6">LacI family DNA-binding transcriptional regulator</fullName>
    </submittedName>
</protein>
<sequence length="328" mass="35202">MTISDVAAAAGVSRQTVSNVLNAPGRVAPETAERVRQAIEKLGYRPNRAAQNLRERASRCIGLKIAAPIGVSNFLDRFLYALTSAAGAAGYHLLLFAPTAVDEELAVYEDLIRTGTVDGFVLADVSAKDRRLPWFAERRIPFVCFGRPWGQEDGPYTWVDVDGAYGIEQGVDHLAARGHRRIAYLGWPEGTGFGDERRKGWLRAMERHDLPADGLIGVCAEGVAVAAEAAGRLLTMPAPPTAFVCGSDTHAVGARLAGGLDTDGRPRVEVVGFDDSPAATLISPRMSSIRQPLDEVARRVVGLLKARVQGGDSPPEGVMLRPELVARE</sequence>
<name>A0ABP8UBX9_9ACTN</name>
<evidence type="ECO:0000256" key="1">
    <source>
        <dbReference type="ARBA" id="ARBA00023015"/>
    </source>
</evidence>
<dbReference type="GO" id="GO:0003677">
    <property type="term" value="F:DNA binding"/>
    <property type="evidence" value="ECO:0007669"/>
    <property type="project" value="UniProtKB-KW"/>
</dbReference>
<dbReference type="EMBL" id="BAABHK010000005">
    <property type="protein sequence ID" value="GAA4627454.1"/>
    <property type="molecule type" value="Genomic_DNA"/>
</dbReference>
<keyword evidence="3" id="KW-0804">Transcription</keyword>
<dbReference type="InterPro" id="IPR000843">
    <property type="entry name" value="HTH_LacI"/>
</dbReference>
<accession>A0ABP8UBX9</accession>
<dbReference type="PROSITE" id="PS50932">
    <property type="entry name" value="HTH_LACI_2"/>
    <property type="match status" value="1"/>
</dbReference>
<dbReference type="SUPFAM" id="SSF53822">
    <property type="entry name" value="Periplasmic binding protein-like I"/>
    <property type="match status" value="1"/>
</dbReference>
<dbReference type="PANTHER" id="PTHR30146">
    <property type="entry name" value="LACI-RELATED TRANSCRIPTIONAL REPRESSOR"/>
    <property type="match status" value="1"/>
</dbReference>
<dbReference type="PROSITE" id="PS50943">
    <property type="entry name" value="HTH_CROC1"/>
    <property type="match status" value="1"/>
</dbReference>
<dbReference type="SMART" id="SM00354">
    <property type="entry name" value="HTH_LACI"/>
    <property type="match status" value="1"/>
</dbReference>
<dbReference type="InterPro" id="IPR010982">
    <property type="entry name" value="Lambda_DNA-bd_dom_sf"/>
</dbReference>
<comment type="caution">
    <text evidence="6">The sequence shown here is derived from an EMBL/GenBank/DDBJ whole genome shotgun (WGS) entry which is preliminary data.</text>
</comment>
<dbReference type="SUPFAM" id="SSF47413">
    <property type="entry name" value="lambda repressor-like DNA-binding domains"/>
    <property type="match status" value="1"/>
</dbReference>
<dbReference type="InterPro" id="IPR028082">
    <property type="entry name" value="Peripla_BP_I"/>
</dbReference>
<dbReference type="Gene3D" id="3.40.50.2300">
    <property type="match status" value="2"/>
</dbReference>
<evidence type="ECO:0000313" key="7">
    <source>
        <dbReference type="Proteomes" id="UP001501442"/>
    </source>
</evidence>
<dbReference type="Gene3D" id="1.10.260.40">
    <property type="entry name" value="lambda repressor-like DNA-binding domains"/>
    <property type="match status" value="1"/>
</dbReference>
<reference evidence="7" key="1">
    <citation type="journal article" date="2019" name="Int. J. Syst. Evol. Microbiol.">
        <title>The Global Catalogue of Microorganisms (GCM) 10K type strain sequencing project: providing services to taxonomists for standard genome sequencing and annotation.</title>
        <authorList>
            <consortium name="The Broad Institute Genomics Platform"/>
            <consortium name="The Broad Institute Genome Sequencing Center for Infectious Disease"/>
            <person name="Wu L."/>
            <person name="Ma J."/>
        </authorList>
    </citation>
    <scope>NUCLEOTIDE SEQUENCE [LARGE SCALE GENOMIC DNA]</scope>
    <source>
        <strain evidence="7">JCM 17939</strain>
    </source>
</reference>
<dbReference type="Proteomes" id="UP001501442">
    <property type="component" value="Unassembled WGS sequence"/>
</dbReference>
<feature type="domain" description="HTH lacI-type" evidence="4">
    <location>
        <begin position="1"/>
        <end position="55"/>
    </location>
</feature>
<keyword evidence="1" id="KW-0805">Transcription regulation</keyword>
<dbReference type="Pfam" id="PF00356">
    <property type="entry name" value="LacI"/>
    <property type="match status" value="1"/>
</dbReference>
<dbReference type="PANTHER" id="PTHR30146:SF109">
    <property type="entry name" value="HTH-TYPE TRANSCRIPTIONAL REGULATOR GALS"/>
    <property type="match status" value="1"/>
</dbReference>
<evidence type="ECO:0000259" key="5">
    <source>
        <dbReference type="PROSITE" id="PS50943"/>
    </source>
</evidence>
<evidence type="ECO:0000259" key="4">
    <source>
        <dbReference type="PROSITE" id="PS50932"/>
    </source>
</evidence>
<dbReference type="InterPro" id="IPR001387">
    <property type="entry name" value="Cro/C1-type_HTH"/>
</dbReference>
<evidence type="ECO:0000313" key="6">
    <source>
        <dbReference type="EMBL" id="GAA4627454.1"/>
    </source>
</evidence>
<keyword evidence="2 6" id="KW-0238">DNA-binding</keyword>
<dbReference type="InterPro" id="IPR046335">
    <property type="entry name" value="LacI/GalR-like_sensor"/>
</dbReference>